<keyword evidence="1" id="KW-0472">Membrane</keyword>
<keyword evidence="3" id="KW-0012">Acyltransferase</keyword>
<feature type="transmembrane region" description="Helical" evidence="1">
    <location>
        <begin position="172"/>
        <end position="192"/>
    </location>
</feature>
<protein>
    <submittedName>
        <fullName evidence="3">Acyltransferase family protein</fullName>
    </submittedName>
</protein>
<feature type="transmembrane region" description="Helical" evidence="1">
    <location>
        <begin position="28"/>
        <end position="47"/>
    </location>
</feature>
<gene>
    <name evidence="3" type="ORF">SAMN04487965_1687</name>
</gene>
<dbReference type="PANTHER" id="PTHR36927:SF1">
    <property type="entry name" value="MDO-LIKE PROTEIN"/>
    <property type="match status" value="1"/>
</dbReference>
<name>A0A1M4ZYK4_9GAMM</name>
<feature type="transmembrane region" description="Helical" evidence="1">
    <location>
        <begin position="103"/>
        <end position="125"/>
    </location>
</feature>
<keyword evidence="1" id="KW-0812">Transmembrane</keyword>
<dbReference type="InterPro" id="IPR050623">
    <property type="entry name" value="Glucan_succinyl_AcylTrfase"/>
</dbReference>
<feature type="domain" description="Acyltransferase 3" evidence="2">
    <location>
        <begin position="1"/>
        <end position="316"/>
    </location>
</feature>
<evidence type="ECO:0000313" key="3">
    <source>
        <dbReference type="EMBL" id="SHF22937.1"/>
    </source>
</evidence>
<feature type="transmembrane region" description="Helical" evidence="1">
    <location>
        <begin position="204"/>
        <end position="221"/>
    </location>
</feature>
<keyword evidence="3" id="KW-0808">Transferase</keyword>
<dbReference type="PANTHER" id="PTHR36927">
    <property type="entry name" value="BLR4337 PROTEIN"/>
    <property type="match status" value="1"/>
</dbReference>
<evidence type="ECO:0000256" key="1">
    <source>
        <dbReference type="SAM" id="Phobius"/>
    </source>
</evidence>
<dbReference type="GO" id="GO:0016747">
    <property type="term" value="F:acyltransferase activity, transferring groups other than amino-acyl groups"/>
    <property type="evidence" value="ECO:0007669"/>
    <property type="project" value="InterPro"/>
</dbReference>
<proteinExistence type="predicted"/>
<feature type="transmembrane region" description="Helical" evidence="1">
    <location>
        <begin position="297"/>
        <end position="320"/>
    </location>
</feature>
<evidence type="ECO:0000313" key="4">
    <source>
        <dbReference type="Proteomes" id="UP000184170"/>
    </source>
</evidence>
<reference evidence="4" key="1">
    <citation type="submission" date="2016-11" db="EMBL/GenBank/DDBJ databases">
        <authorList>
            <person name="Varghese N."/>
            <person name="Submissions S."/>
        </authorList>
    </citation>
    <scope>NUCLEOTIDE SEQUENCE [LARGE SCALE GENOMIC DNA]</scope>
    <source>
        <strain evidence="4">CGMCC 1.7063</strain>
    </source>
</reference>
<feature type="transmembrane region" description="Helical" evidence="1">
    <location>
        <begin position="273"/>
        <end position="291"/>
    </location>
</feature>
<dbReference type="Pfam" id="PF01757">
    <property type="entry name" value="Acyl_transf_3"/>
    <property type="match status" value="1"/>
</dbReference>
<organism evidence="3 4">
    <name type="scientific">Microbulbifer donghaiensis</name>
    <dbReference type="NCBI Taxonomy" id="494016"/>
    <lineage>
        <taxon>Bacteria</taxon>
        <taxon>Pseudomonadati</taxon>
        <taxon>Pseudomonadota</taxon>
        <taxon>Gammaproteobacteria</taxon>
        <taxon>Cellvibrionales</taxon>
        <taxon>Microbulbiferaceae</taxon>
        <taxon>Microbulbifer</taxon>
    </lineage>
</organism>
<evidence type="ECO:0000259" key="2">
    <source>
        <dbReference type="Pfam" id="PF01757"/>
    </source>
</evidence>
<keyword evidence="1" id="KW-1133">Transmembrane helix</keyword>
<accession>A0A1M4ZYK4</accession>
<dbReference type="InterPro" id="IPR002656">
    <property type="entry name" value="Acyl_transf_3_dom"/>
</dbReference>
<sequence length="354" mass="40534">MFLGVLVHSSYADYGTESLDIIRFISDSFRMACFFVISGYFSAMIYEKQGTVNFYANRMPLLLIPALFCTTLLVPITNHWMHLYFSNYDSSALFISGWMGHTWFLYVLLLYTLVTPIIVIGLRMVSDTQGQGPSGNILLATLFILIVFGSIASLKILHKFGHLLPLYETFDLLLSATFIYLPYFVLGIYMRLNYHLFNFAHKYRNFWLPLAIGLIIYRYSLADLQLTNTVQHIFAMSVDYVTAIAISFALFSLTSHYLKKPNSTIRLLSDSSYTVYILHFIVIAAVLLFTQKIHLPISIRFSAAAVIATFAGVLIHILLVRRYWIIKLILNGRKPLQWPFVNTPESKSDLRSPH</sequence>
<feature type="transmembrane region" description="Helical" evidence="1">
    <location>
        <begin position="59"/>
        <end position="83"/>
    </location>
</feature>
<dbReference type="Proteomes" id="UP000184170">
    <property type="component" value="Unassembled WGS sequence"/>
</dbReference>
<dbReference type="EMBL" id="FQVA01000001">
    <property type="protein sequence ID" value="SHF22937.1"/>
    <property type="molecule type" value="Genomic_DNA"/>
</dbReference>
<keyword evidence="4" id="KW-1185">Reference proteome</keyword>
<feature type="transmembrane region" description="Helical" evidence="1">
    <location>
        <begin position="137"/>
        <end position="157"/>
    </location>
</feature>
<feature type="transmembrane region" description="Helical" evidence="1">
    <location>
        <begin position="233"/>
        <end position="253"/>
    </location>
</feature>
<dbReference type="AlphaFoldDB" id="A0A1M4ZYK4"/>